<organism evidence="7 8">
    <name type="scientific">Pleionea litopenaei</name>
    <dbReference type="NCBI Taxonomy" id="3070815"/>
    <lineage>
        <taxon>Bacteria</taxon>
        <taxon>Pseudomonadati</taxon>
        <taxon>Pseudomonadota</taxon>
        <taxon>Gammaproteobacteria</taxon>
        <taxon>Oceanospirillales</taxon>
        <taxon>Pleioneaceae</taxon>
        <taxon>Pleionea</taxon>
    </lineage>
</organism>
<keyword evidence="6" id="KW-1003">Cell membrane</keyword>
<protein>
    <recommendedName>
        <fullName evidence="6">SURF1-like protein</fullName>
    </recommendedName>
</protein>
<evidence type="ECO:0000313" key="8">
    <source>
        <dbReference type="Proteomes" id="UP001239782"/>
    </source>
</evidence>
<dbReference type="Pfam" id="PF02104">
    <property type="entry name" value="SURF1"/>
    <property type="match status" value="1"/>
</dbReference>
<evidence type="ECO:0000313" key="7">
    <source>
        <dbReference type="EMBL" id="WMS86322.1"/>
    </source>
</evidence>
<keyword evidence="5 6" id="KW-0472">Membrane</keyword>
<dbReference type="AlphaFoldDB" id="A0AA51RRJ0"/>
<feature type="transmembrane region" description="Helical" evidence="6">
    <location>
        <begin position="21"/>
        <end position="42"/>
    </location>
</feature>
<name>A0AA51RRJ0_9GAMM</name>
<proteinExistence type="inferred from homology"/>
<dbReference type="InterPro" id="IPR002994">
    <property type="entry name" value="Surf1/Shy1"/>
</dbReference>
<evidence type="ECO:0000256" key="1">
    <source>
        <dbReference type="ARBA" id="ARBA00004370"/>
    </source>
</evidence>
<evidence type="ECO:0000256" key="2">
    <source>
        <dbReference type="ARBA" id="ARBA00007165"/>
    </source>
</evidence>
<evidence type="ECO:0000256" key="4">
    <source>
        <dbReference type="ARBA" id="ARBA00022989"/>
    </source>
</evidence>
<feature type="transmembrane region" description="Helical" evidence="6">
    <location>
        <begin position="225"/>
        <end position="247"/>
    </location>
</feature>
<dbReference type="PANTHER" id="PTHR23427">
    <property type="entry name" value="SURFEIT LOCUS PROTEIN"/>
    <property type="match status" value="1"/>
</dbReference>
<reference evidence="7 8" key="1">
    <citation type="submission" date="2023-08" db="EMBL/GenBank/DDBJ databases">
        <title>Pleionea litopenaei sp. nov., isolated from stomach of juvenile Litopenaeus vannamei.</title>
        <authorList>
            <person name="Rho A.M."/>
            <person name="Hwang C.Y."/>
        </authorList>
    </citation>
    <scope>NUCLEOTIDE SEQUENCE [LARGE SCALE GENOMIC DNA]</scope>
    <source>
        <strain evidence="7 8">HL-JVS1</strain>
    </source>
</reference>
<dbReference type="Proteomes" id="UP001239782">
    <property type="component" value="Chromosome"/>
</dbReference>
<dbReference type="GO" id="GO:0005886">
    <property type="term" value="C:plasma membrane"/>
    <property type="evidence" value="ECO:0007669"/>
    <property type="project" value="UniProtKB-SubCell"/>
</dbReference>
<dbReference type="EMBL" id="CP133548">
    <property type="protein sequence ID" value="WMS86322.1"/>
    <property type="molecule type" value="Genomic_DNA"/>
</dbReference>
<dbReference type="PANTHER" id="PTHR23427:SF2">
    <property type="entry name" value="SURFEIT LOCUS PROTEIN 1"/>
    <property type="match status" value="1"/>
</dbReference>
<comment type="similarity">
    <text evidence="2 6">Belongs to the SURF1 family.</text>
</comment>
<dbReference type="PROSITE" id="PS50895">
    <property type="entry name" value="SURF1"/>
    <property type="match status" value="1"/>
</dbReference>
<evidence type="ECO:0000256" key="5">
    <source>
        <dbReference type="ARBA" id="ARBA00023136"/>
    </source>
</evidence>
<dbReference type="CDD" id="cd06662">
    <property type="entry name" value="SURF1"/>
    <property type="match status" value="1"/>
</dbReference>
<dbReference type="InterPro" id="IPR045214">
    <property type="entry name" value="Surf1/Surf4"/>
</dbReference>
<sequence>MIKHPLRHQIKFSFLKHQFSAYSWLILIFLLVLYGLLKLGLWQLDRQQEKAKLLQSIEDIQSSQPLNLSVTYQEVKDYQPVYFEGKALNSPTVLIANEPLDGRDGYHVLNLLQLDSGVEVWVNRGWIAALPDRRNLPVLPELNERWSGTGEVYFSKGKPILYDHALEQRNERIWVLQGRDFSLLKDIANSGQSTRLPFIIRISENTDNGLQQRWQYVSMSPSKHLAYAIQWFGLALALTVIVLIISITKKES</sequence>
<gene>
    <name evidence="7" type="ORF">Q9312_13950</name>
</gene>
<dbReference type="KEGG" id="plei:Q9312_13950"/>
<dbReference type="RefSeq" id="WP_309201474.1">
    <property type="nucleotide sequence ID" value="NZ_CP133548.1"/>
</dbReference>
<keyword evidence="8" id="KW-1185">Reference proteome</keyword>
<evidence type="ECO:0000256" key="3">
    <source>
        <dbReference type="ARBA" id="ARBA00022692"/>
    </source>
</evidence>
<evidence type="ECO:0000256" key="6">
    <source>
        <dbReference type="RuleBase" id="RU363076"/>
    </source>
</evidence>
<keyword evidence="3 6" id="KW-0812">Transmembrane</keyword>
<comment type="subcellular location">
    <subcellularLocation>
        <location evidence="6">Cell membrane</location>
        <topology evidence="6">Multi-pass membrane protein</topology>
    </subcellularLocation>
    <subcellularLocation>
        <location evidence="1">Membrane</location>
    </subcellularLocation>
</comment>
<accession>A0AA51RRJ0</accession>
<keyword evidence="4 6" id="KW-1133">Transmembrane helix</keyword>